<dbReference type="KEGG" id="bbae:FRD01_22225"/>
<dbReference type="AlphaFoldDB" id="A0A5B8XXL0"/>
<gene>
    <name evidence="3" type="ORF">FRD01_22225</name>
</gene>
<dbReference type="PROSITE" id="PS51354">
    <property type="entry name" value="GLUTAREDOXIN_2"/>
    <property type="match status" value="1"/>
</dbReference>
<evidence type="ECO:0000313" key="3">
    <source>
        <dbReference type="EMBL" id="QED29901.1"/>
    </source>
</evidence>
<dbReference type="GO" id="GO:0015038">
    <property type="term" value="F:glutathione disulfide oxidoreductase activity"/>
    <property type="evidence" value="ECO:0007669"/>
    <property type="project" value="TreeGrafter"/>
</dbReference>
<reference evidence="3 4" key="1">
    <citation type="submission" date="2019-08" db="EMBL/GenBank/DDBJ databases">
        <authorList>
            <person name="Liang Q."/>
        </authorList>
    </citation>
    <scope>NUCLEOTIDE SEQUENCE [LARGE SCALE GENOMIC DNA]</scope>
    <source>
        <strain evidence="3 4">V1718</strain>
    </source>
</reference>
<dbReference type="SUPFAM" id="SSF52833">
    <property type="entry name" value="Thioredoxin-like"/>
    <property type="match status" value="1"/>
</dbReference>
<dbReference type="InterPro" id="IPR002109">
    <property type="entry name" value="Glutaredoxin"/>
</dbReference>
<organism evidence="3 4">
    <name type="scientific">Microvenator marinus</name>
    <dbReference type="NCBI Taxonomy" id="2600177"/>
    <lineage>
        <taxon>Bacteria</taxon>
        <taxon>Deltaproteobacteria</taxon>
        <taxon>Bradymonadales</taxon>
        <taxon>Microvenatoraceae</taxon>
        <taxon>Microvenator</taxon>
    </lineage>
</organism>
<name>A0A5B8XXL0_9DELT</name>
<dbReference type="CDD" id="cd02066">
    <property type="entry name" value="GRX_family"/>
    <property type="match status" value="1"/>
</dbReference>
<dbReference type="Proteomes" id="UP000321595">
    <property type="component" value="Chromosome"/>
</dbReference>
<dbReference type="Pfam" id="PF00462">
    <property type="entry name" value="Glutaredoxin"/>
    <property type="match status" value="1"/>
</dbReference>
<keyword evidence="4" id="KW-1185">Reference proteome</keyword>
<evidence type="ECO:0000313" key="4">
    <source>
        <dbReference type="Proteomes" id="UP000321595"/>
    </source>
</evidence>
<comment type="similarity">
    <text evidence="1">Belongs to the glutaredoxin family.</text>
</comment>
<accession>A0A5B8XXL0</accession>
<evidence type="ECO:0000256" key="1">
    <source>
        <dbReference type="ARBA" id="ARBA00007787"/>
    </source>
</evidence>
<dbReference type="PANTHER" id="PTHR45694:SF18">
    <property type="entry name" value="GLUTAREDOXIN-1-RELATED"/>
    <property type="match status" value="1"/>
</dbReference>
<feature type="domain" description="Glutaredoxin" evidence="2">
    <location>
        <begin position="46"/>
        <end position="99"/>
    </location>
</feature>
<evidence type="ECO:0000259" key="2">
    <source>
        <dbReference type="Pfam" id="PF00462"/>
    </source>
</evidence>
<dbReference type="Gene3D" id="3.40.30.10">
    <property type="entry name" value="Glutaredoxin"/>
    <property type="match status" value="1"/>
</dbReference>
<sequence length="119" mass="13269">MERLEESKKHDVVRQKMSAWHSDIVSEAAKAVAENDVVVVGMALNPHPKQAKKLLDGLQIPYKYLEYGSYTSQWYPRLALKIWAGWPTFPMVFVKGQLIGGASDLKALAESGELQAALK</sequence>
<dbReference type="RefSeq" id="WP_146963134.1">
    <property type="nucleotide sequence ID" value="NZ_CP042467.1"/>
</dbReference>
<dbReference type="EMBL" id="CP042467">
    <property type="protein sequence ID" value="QED29901.1"/>
    <property type="molecule type" value="Genomic_DNA"/>
</dbReference>
<dbReference type="InterPro" id="IPR036249">
    <property type="entry name" value="Thioredoxin-like_sf"/>
</dbReference>
<dbReference type="GO" id="GO:0034599">
    <property type="term" value="P:cellular response to oxidative stress"/>
    <property type="evidence" value="ECO:0007669"/>
    <property type="project" value="TreeGrafter"/>
</dbReference>
<dbReference type="OrthoDB" id="7867335at2"/>
<protein>
    <submittedName>
        <fullName evidence="3">Glutaredoxin</fullName>
    </submittedName>
</protein>
<proteinExistence type="inferred from homology"/>
<dbReference type="GO" id="GO:0005737">
    <property type="term" value="C:cytoplasm"/>
    <property type="evidence" value="ECO:0007669"/>
    <property type="project" value="TreeGrafter"/>
</dbReference>
<dbReference type="PANTHER" id="PTHR45694">
    <property type="entry name" value="GLUTAREDOXIN 2"/>
    <property type="match status" value="1"/>
</dbReference>